<name>A0A1G6MBA3_9ACTN</name>
<keyword evidence="2" id="KW-1133">Transmembrane helix</keyword>
<evidence type="ECO:0000313" key="3">
    <source>
        <dbReference type="EMBL" id="SDC52779.1"/>
    </source>
</evidence>
<dbReference type="EMBL" id="FMZF01000002">
    <property type="protein sequence ID" value="SDC52779.1"/>
    <property type="molecule type" value="Genomic_DNA"/>
</dbReference>
<gene>
    <name evidence="3" type="ORF">SAMN05660690_1772</name>
</gene>
<dbReference type="AlphaFoldDB" id="A0A1G6MBA3"/>
<feature type="transmembrane region" description="Helical" evidence="2">
    <location>
        <begin position="27"/>
        <end position="49"/>
    </location>
</feature>
<keyword evidence="2" id="KW-0472">Membrane</keyword>
<dbReference type="InterPro" id="IPR025495">
    <property type="entry name" value="DUF4386"/>
</dbReference>
<dbReference type="OrthoDB" id="1176146at2"/>
<proteinExistence type="predicted"/>
<feature type="compositionally biased region" description="Low complexity" evidence="1">
    <location>
        <begin position="1"/>
        <end position="20"/>
    </location>
</feature>
<feature type="region of interest" description="Disordered" evidence="1">
    <location>
        <begin position="1"/>
        <end position="21"/>
    </location>
</feature>
<evidence type="ECO:0008006" key="5">
    <source>
        <dbReference type="Google" id="ProtNLM"/>
    </source>
</evidence>
<protein>
    <recommendedName>
        <fullName evidence="5">DUF4386 domain-containing protein</fullName>
    </recommendedName>
</protein>
<evidence type="ECO:0000256" key="2">
    <source>
        <dbReference type="SAM" id="Phobius"/>
    </source>
</evidence>
<dbReference type="STRING" id="1190417.SAMN05660690_1772"/>
<keyword evidence="4" id="KW-1185">Reference proteome</keyword>
<dbReference type="RefSeq" id="WP_091365175.1">
    <property type="nucleotide sequence ID" value="NZ_FMZF01000002.1"/>
</dbReference>
<reference evidence="4" key="1">
    <citation type="submission" date="2016-10" db="EMBL/GenBank/DDBJ databases">
        <authorList>
            <person name="Varghese N."/>
            <person name="Submissions S."/>
        </authorList>
    </citation>
    <scope>NUCLEOTIDE SEQUENCE [LARGE SCALE GENOMIC DNA]</scope>
    <source>
        <strain evidence="4">DSM 45421</strain>
    </source>
</reference>
<evidence type="ECO:0000313" key="4">
    <source>
        <dbReference type="Proteomes" id="UP000199416"/>
    </source>
</evidence>
<dbReference type="Pfam" id="PF14329">
    <property type="entry name" value="DUF4386"/>
    <property type="match status" value="1"/>
</dbReference>
<feature type="transmembrane region" description="Helical" evidence="2">
    <location>
        <begin position="100"/>
        <end position="126"/>
    </location>
</feature>
<keyword evidence="2" id="KW-0812">Transmembrane</keyword>
<feature type="transmembrane region" description="Helical" evidence="2">
    <location>
        <begin position="215"/>
        <end position="237"/>
    </location>
</feature>
<feature type="transmembrane region" description="Helical" evidence="2">
    <location>
        <begin position="186"/>
        <end position="209"/>
    </location>
</feature>
<accession>A0A1G6MBA3</accession>
<organism evidence="3 4">
    <name type="scientific">Geodermatophilus telluris</name>
    <dbReference type="NCBI Taxonomy" id="1190417"/>
    <lineage>
        <taxon>Bacteria</taxon>
        <taxon>Bacillati</taxon>
        <taxon>Actinomycetota</taxon>
        <taxon>Actinomycetes</taxon>
        <taxon>Geodermatophilales</taxon>
        <taxon>Geodermatophilaceae</taxon>
        <taxon>Geodermatophilus</taxon>
    </lineage>
</organism>
<feature type="transmembrane region" description="Helical" evidence="2">
    <location>
        <begin position="69"/>
        <end position="93"/>
    </location>
</feature>
<feature type="transmembrane region" description="Helical" evidence="2">
    <location>
        <begin position="156"/>
        <end position="174"/>
    </location>
</feature>
<dbReference type="Proteomes" id="UP000199416">
    <property type="component" value="Unassembled WGS sequence"/>
</dbReference>
<sequence length="255" mass="26280">MSISAPPAAATRPARTRPATDPMRQTAFLGGLLYVITFAASIPAAFYFLAPVLDNPDYVLGAGSDGRVITGGLLEVVTAIAGAGAAVVLFPVVRRQNSTLALGFVASRLLEGAIIIIGVVSVLAIVTLRQDVAGAPDADTASLTTTAAALVAVRDFTFHIGPGFMAAVNALLLGSLMYRSGLVPRVIPLMGLIGAPLLLVAKIATVYGVNDDATLWSVIALAPIFFWELSLGIYLAVRGFRPAAVAALPTAQAVR</sequence>
<evidence type="ECO:0000256" key="1">
    <source>
        <dbReference type="SAM" id="MobiDB-lite"/>
    </source>
</evidence>